<dbReference type="STRING" id="995038.SAMN05216274_1201"/>
<evidence type="ECO:0000313" key="5">
    <source>
        <dbReference type="EMBL" id="SFH88807.1"/>
    </source>
</evidence>
<dbReference type="EMBL" id="SOFE01000010">
    <property type="protein sequence ID" value="TFB86261.1"/>
    <property type="molecule type" value="Genomic_DNA"/>
</dbReference>
<reference evidence="6 8" key="2">
    <citation type="submission" date="2019-03" db="EMBL/GenBank/DDBJ databases">
        <title>Genomics of glacier-inhabiting Cryobacterium strains.</title>
        <authorList>
            <person name="Liu Q."/>
            <person name="Xin Y.-H."/>
        </authorList>
    </citation>
    <scope>NUCLEOTIDE SEQUENCE [LARGE SCALE GENOMIC DNA]</scope>
    <source>
        <strain evidence="6 8">Hh34</strain>
    </source>
</reference>
<dbReference type="Pfam" id="PF00534">
    <property type="entry name" value="Glycos_transf_1"/>
    <property type="match status" value="1"/>
</dbReference>
<dbReference type="GO" id="GO:0016757">
    <property type="term" value="F:glycosyltransferase activity"/>
    <property type="evidence" value="ECO:0007669"/>
    <property type="project" value="UniProtKB-KW"/>
</dbReference>
<dbReference type="InterPro" id="IPR001296">
    <property type="entry name" value="Glyco_trans_1"/>
</dbReference>
<keyword evidence="2 6" id="KW-0808">Transferase</keyword>
<dbReference type="SUPFAM" id="SSF53756">
    <property type="entry name" value="UDP-Glycosyltransferase/glycogen phosphorylase"/>
    <property type="match status" value="1"/>
</dbReference>
<gene>
    <name evidence="6" type="ORF">E3O11_05095</name>
    <name evidence="5" type="ORF">SAMN05216274_1201</name>
</gene>
<evidence type="ECO:0000313" key="7">
    <source>
        <dbReference type="Proteomes" id="UP000199681"/>
    </source>
</evidence>
<protein>
    <submittedName>
        <fullName evidence="5 6">Glycosyltransferase</fullName>
    </submittedName>
</protein>
<dbReference type="AlphaFoldDB" id="A0A1I3DQ12"/>
<keyword evidence="7" id="KW-1185">Reference proteome</keyword>
<dbReference type="Proteomes" id="UP000199681">
    <property type="component" value="Unassembled WGS sequence"/>
</dbReference>
<dbReference type="EMBL" id="FOPW01000020">
    <property type="protein sequence ID" value="SFH88807.1"/>
    <property type="molecule type" value="Genomic_DNA"/>
</dbReference>
<accession>A0A1I3DQ12</accession>
<name>A0A1I3DQ12_9MICO</name>
<dbReference type="Pfam" id="PF13439">
    <property type="entry name" value="Glyco_transf_4"/>
    <property type="match status" value="1"/>
</dbReference>
<evidence type="ECO:0000259" key="4">
    <source>
        <dbReference type="Pfam" id="PF13439"/>
    </source>
</evidence>
<sequence length="356" mass="39041">MKIIHVINSLATGGAETLVVDLATSMRSLGHDVKIVAIGRTRGVPLDVARARELRVNLLGRSTRDLGALLALRKSLRGADIVHVHLFPSLYLVPLVARGAVLHYTEHSTWNRRRDKRIFRVPDRFAYRKYSRIIAISEGVRKPLQKYLAKLGVHSSVAVVANGIGDAFFSSKLRRHRDVKPPLKLIAVGTLDNRKNFGDAIRAVAQCPLVQLTIVGVGPERDLLQNLIATLHVSDRIRLHGPSDDVAALMDQHHALLSTSRFEGFSLVAAEAMALGLPVIGPDVDGFNESVIDQTTGLLFDQSRGVPDIVETILELQANVGAFAEMSENALEHALKFQIQRAAESYLAIYADSLQD</sequence>
<dbReference type="RefSeq" id="WP_092452237.1">
    <property type="nucleotide sequence ID" value="NZ_BKAC01000047.1"/>
</dbReference>
<comment type="caution">
    <text evidence="6">The sequence shown here is derived from an EMBL/GenBank/DDBJ whole genome shotgun (WGS) entry which is preliminary data.</text>
</comment>
<evidence type="ECO:0000313" key="6">
    <source>
        <dbReference type="EMBL" id="TFB86261.1"/>
    </source>
</evidence>
<reference evidence="5 7" key="1">
    <citation type="submission" date="2016-10" db="EMBL/GenBank/DDBJ databases">
        <authorList>
            <person name="Varghese N."/>
            <person name="Submissions S."/>
        </authorList>
    </citation>
    <scope>NUCLEOTIDE SEQUENCE [LARGE SCALE GENOMIC DNA]</scope>
    <source>
        <strain evidence="5 7">GMCC 1.11211</strain>
    </source>
</reference>
<feature type="domain" description="Glycosyl transferase family 1" evidence="3">
    <location>
        <begin position="180"/>
        <end position="330"/>
    </location>
</feature>
<keyword evidence="1" id="KW-0328">Glycosyltransferase</keyword>
<dbReference type="Gene3D" id="3.40.50.2000">
    <property type="entry name" value="Glycogen Phosphorylase B"/>
    <property type="match status" value="2"/>
</dbReference>
<feature type="domain" description="Glycosyltransferase subfamily 4-like N-terminal" evidence="4">
    <location>
        <begin position="13"/>
        <end position="164"/>
    </location>
</feature>
<evidence type="ECO:0000313" key="8">
    <source>
        <dbReference type="Proteomes" id="UP000297963"/>
    </source>
</evidence>
<evidence type="ECO:0000256" key="1">
    <source>
        <dbReference type="ARBA" id="ARBA00022676"/>
    </source>
</evidence>
<dbReference type="PANTHER" id="PTHR12526">
    <property type="entry name" value="GLYCOSYLTRANSFERASE"/>
    <property type="match status" value="1"/>
</dbReference>
<dbReference type="InterPro" id="IPR028098">
    <property type="entry name" value="Glyco_trans_4-like_N"/>
</dbReference>
<proteinExistence type="predicted"/>
<dbReference type="Proteomes" id="UP000297963">
    <property type="component" value="Unassembled WGS sequence"/>
</dbReference>
<evidence type="ECO:0000259" key="3">
    <source>
        <dbReference type="Pfam" id="PF00534"/>
    </source>
</evidence>
<dbReference type="PANTHER" id="PTHR12526:SF638">
    <property type="entry name" value="SPORE COAT PROTEIN SA"/>
    <property type="match status" value="1"/>
</dbReference>
<dbReference type="CDD" id="cd03811">
    <property type="entry name" value="GT4_GT28_WabH-like"/>
    <property type="match status" value="1"/>
</dbReference>
<evidence type="ECO:0000256" key="2">
    <source>
        <dbReference type="ARBA" id="ARBA00022679"/>
    </source>
</evidence>
<organism evidence="6 8">
    <name type="scientific">Cryobacterium levicorallinum</name>
    <dbReference type="NCBI Taxonomy" id="995038"/>
    <lineage>
        <taxon>Bacteria</taxon>
        <taxon>Bacillati</taxon>
        <taxon>Actinomycetota</taxon>
        <taxon>Actinomycetes</taxon>
        <taxon>Micrococcales</taxon>
        <taxon>Microbacteriaceae</taxon>
        <taxon>Cryobacterium</taxon>
    </lineage>
</organism>